<keyword evidence="4" id="KW-1185">Reference proteome</keyword>
<evidence type="ECO:0000313" key="4">
    <source>
        <dbReference type="Proteomes" id="UP000024635"/>
    </source>
</evidence>
<name>A0A016S962_9BILA</name>
<dbReference type="SMART" id="SM00254">
    <property type="entry name" value="ShKT"/>
    <property type="match status" value="1"/>
</dbReference>
<reference evidence="4" key="1">
    <citation type="journal article" date="2015" name="Nat. Genet.">
        <title>The genome and transcriptome of the zoonotic hookworm Ancylostoma ceylanicum identify infection-specific gene families.</title>
        <authorList>
            <person name="Schwarz E.M."/>
            <person name="Hu Y."/>
            <person name="Antoshechkin I."/>
            <person name="Miller M.M."/>
            <person name="Sternberg P.W."/>
            <person name="Aroian R.V."/>
        </authorList>
    </citation>
    <scope>NUCLEOTIDE SEQUENCE</scope>
    <source>
        <strain evidence="4">HY135</strain>
    </source>
</reference>
<proteinExistence type="predicted"/>
<comment type="caution">
    <text evidence="1">Lacks conserved residue(s) required for the propagation of feature annotation.</text>
</comment>
<sequence length="129" mass="14779">MDLHPMCKEFKKQGLCQGKGGDFMAENCRASCGWCSEPKTRRCYKNQKLVLPVVTKDLVLDVQDSLEFEVKERVRLAKRHIAHRKTGVHNCLRDAFLLRCRSLQVCVCVCVFHGRLMGVRLYALPGRAQ</sequence>
<evidence type="ECO:0000259" key="2">
    <source>
        <dbReference type="PROSITE" id="PS51670"/>
    </source>
</evidence>
<evidence type="ECO:0000256" key="1">
    <source>
        <dbReference type="PROSITE-ProRule" id="PRU01005"/>
    </source>
</evidence>
<dbReference type="OrthoDB" id="10497079at2759"/>
<feature type="domain" description="ShKT" evidence="2">
    <location>
        <begin position="1"/>
        <end position="35"/>
    </location>
</feature>
<accession>A0A016S962</accession>
<dbReference type="STRING" id="53326.A0A016S962"/>
<dbReference type="AlphaFoldDB" id="A0A016S962"/>
<dbReference type="Pfam" id="PF01549">
    <property type="entry name" value="ShK"/>
    <property type="match status" value="1"/>
</dbReference>
<comment type="caution">
    <text evidence="3">The sequence shown here is derived from an EMBL/GenBank/DDBJ whole genome shotgun (WGS) entry which is preliminary data.</text>
</comment>
<protein>
    <recommendedName>
        <fullName evidence="2">ShKT domain-containing protein</fullName>
    </recommendedName>
</protein>
<dbReference type="EMBL" id="JARK01001603">
    <property type="protein sequence ID" value="EYB87160.1"/>
    <property type="molecule type" value="Genomic_DNA"/>
</dbReference>
<dbReference type="PROSITE" id="PS51670">
    <property type="entry name" value="SHKT"/>
    <property type="match status" value="1"/>
</dbReference>
<gene>
    <name evidence="3" type="primary">Acey_s0267.g747</name>
    <name evidence="3" type="ORF">Y032_0267g747</name>
</gene>
<dbReference type="InterPro" id="IPR003582">
    <property type="entry name" value="ShKT_dom"/>
</dbReference>
<dbReference type="Proteomes" id="UP000024635">
    <property type="component" value="Unassembled WGS sequence"/>
</dbReference>
<evidence type="ECO:0000313" key="3">
    <source>
        <dbReference type="EMBL" id="EYB87160.1"/>
    </source>
</evidence>
<organism evidence="3 4">
    <name type="scientific">Ancylostoma ceylanicum</name>
    <dbReference type="NCBI Taxonomy" id="53326"/>
    <lineage>
        <taxon>Eukaryota</taxon>
        <taxon>Metazoa</taxon>
        <taxon>Ecdysozoa</taxon>
        <taxon>Nematoda</taxon>
        <taxon>Chromadorea</taxon>
        <taxon>Rhabditida</taxon>
        <taxon>Rhabditina</taxon>
        <taxon>Rhabditomorpha</taxon>
        <taxon>Strongyloidea</taxon>
        <taxon>Ancylostomatidae</taxon>
        <taxon>Ancylostomatinae</taxon>
        <taxon>Ancylostoma</taxon>
    </lineage>
</organism>